<keyword evidence="5 7" id="KW-0030">Aminoacyl-tRNA synthetase</keyword>
<dbReference type="GO" id="GO:0005829">
    <property type="term" value="C:cytosol"/>
    <property type="evidence" value="ECO:0007669"/>
    <property type="project" value="TreeGrafter"/>
</dbReference>
<dbReference type="Gene3D" id="3.40.50.620">
    <property type="entry name" value="HUPs"/>
    <property type="match status" value="1"/>
</dbReference>
<dbReference type="PANTHER" id="PTHR45765">
    <property type="entry name" value="METHIONINE--TRNA LIGASE"/>
    <property type="match status" value="1"/>
</dbReference>
<evidence type="ECO:0000256" key="1">
    <source>
        <dbReference type="ARBA" id="ARBA00022598"/>
    </source>
</evidence>
<keyword evidence="1 7" id="KW-0436">Ligase</keyword>
<dbReference type="InterPro" id="IPR029038">
    <property type="entry name" value="MetRS_Zn"/>
</dbReference>
<dbReference type="GO" id="GO:0005524">
    <property type="term" value="F:ATP binding"/>
    <property type="evidence" value="ECO:0007669"/>
    <property type="project" value="UniProtKB-KW"/>
</dbReference>
<gene>
    <name evidence="9" type="ORF">GCM10017581_061550</name>
</gene>
<dbReference type="RefSeq" id="WP_261959498.1">
    <property type="nucleotide sequence ID" value="NZ_BAAAXA010000001.1"/>
</dbReference>
<evidence type="ECO:0000256" key="6">
    <source>
        <dbReference type="ARBA" id="ARBA00047364"/>
    </source>
</evidence>
<comment type="catalytic activity">
    <reaction evidence="6">
        <text>tRNA(Met) + L-methionine + ATP = L-methionyl-tRNA(Met) + AMP + diphosphate</text>
        <dbReference type="Rhea" id="RHEA:13481"/>
        <dbReference type="Rhea" id="RHEA-COMP:9667"/>
        <dbReference type="Rhea" id="RHEA-COMP:9698"/>
        <dbReference type="ChEBI" id="CHEBI:30616"/>
        <dbReference type="ChEBI" id="CHEBI:33019"/>
        <dbReference type="ChEBI" id="CHEBI:57844"/>
        <dbReference type="ChEBI" id="CHEBI:78442"/>
        <dbReference type="ChEBI" id="CHEBI:78530"/>
        <dbReference type="ChEBI" id="CHEBI:456215"/>
        <dbReference type="EC" id="6.1.1.10"/>
    </reaction>
</comment>
<evidence type="ECO:0000313" key="9">
    <source>
        <dbReference type="EMBL" id="GLL04408.1"/>
    </source>
</evidence>
<dbReference type="InterPro" id="IPR001412">
    <property type="entry name" value="aa-tRNA-synth_I_CS"/>
</dbReference>
<dbReference type="InterPro" id="IPR023458">
    <property type="entry name" value="Met-tRNA_ligase_1"/>
</dbReference>
<keyword evidence="3 7" id="KW-0067">ATP-binding</keyword>
<keyword evidence="2 7" id="KW-0547">Nucleotide-binding</keyword>
<evidence type="ECO:0000256" key="2">
    <source>
        <dbReference type="ARBA" id="ARBA00022741"/>
    </source>
</evidence>
<reference evidence="9" key="1">
    <citation type="journal article" date="2014" name="Int. J. Syst. Evol. Microbiol.">
        <title>Complete genome sequence of Corynebacterium casei LMG S-19264T (=DSM 44701T), isolated from a smear-ripened cheese.</title>
        <authorList>
            <consortium name="US DOE Joint Genome Institute (JGI-PGF)"/>
            <person name="Walter F."/>
            <person name="Albersmeier A."/>
            <person name="Kalinowski J."/>
            <person name="Ruckert C."/>
        </authorList>
    </citation>
    <scope>NUCLEOTIDE SEQUENCE</scope>
    <source>
        <strain evidence="9">VKM Ac-1321</strain>
    </source>
</reference>
<dbReference type="EMBL" id="BSFP01000045">
    <property type="protein sequence ID" value="GLL04408.1"/>
    <property type="molecule type" value="Genomic_DNA"/>
</dbReference>
<dbReference type="GO" id="GO:0004825">
    <property type="term" value="F:methionine-tRNA ligase activity"/>
    <property type="evidence" value="ECO:0007669"/>
    <property type="project" value="UniProtKB-EC"/>
</dbReference>
<dbReference type="Gene3D" id="2.20.28.20">
    <property type="entry name" value="Methionyl-tRNA synthetase, Zn-domain"/>
    <property type="match status" value="1"/>
</dbReference>
<dbReference type="Proteomes" id="UP001143480">
    <property type="component" value="Unassembled WGS sequence"/>
</dbReference>
<evidence type="ECO:0000256" key="7">
    <source>
        <dbReference type="RuleBase" id="RU363039"/>
    </source>
</evidence>
<evidence type="ECO:0000256" key="4">
    <source>
        <dbReference type="ARBA" id="ARBA00022917"/>
    </source>
</evidence>
<name>A0A9W6NPJ4_9ACTN</name>
<proteinExistence type="inferred from homology"/>
<protein>
    <recommendedName>
        <fullName evidence="8">Methionyl/Leucyl tRNA synthetase domain-containing protein</fullName>
    </recommendedName>
</protein>
<dbReference type="PROSITE" id="PS00178">
    <property type="entry name" value="AA_TRNA_LIGASE_I"/>
    <property type="match status" value="1"/>
</dbReference>
<evidence type="ECO:0000256" key="5">
    <source>
        <dbReference type="ARBA" id="ARBA00023146"/>
    </source>
</evidence>
<evidence type="ECO:0000259" key="8">
    <source>
        <dbReference type="Pfam" id="PF09334"/>
    </source>
</evidence>
<accession>A0A9W6NPJ4</accession>
<keyword evidence="4 7" id="KW-0648">Protein biosynthesis</keyword>
<dbReference type="AlphaFoldDB" id="A0A9W6NPJ4"/>
<evidence type="ECO:0000313" key="10">
    <source>
        <dbReference type="Proteomes" id="UP001143480"/>
    </source>
</evidence>
<sequence length="457" mass="48862">MAEPEPLVDVVSIPPPTANGPLHIGHLSGPYLAADFAARAARARGEHVLAMAGVDVHQNWVLTRAELDGVDVDKMVDGFRDDIVEAFRRARIDYDAFIDPRAPGYAEAMATMAGRLVESGALPQRTITLHRCAGCARTLHHSYVEGLCGACGHEACGGGCEGCGGFTSAQDMTEVRCARCGGAAVPLRATVPVLDLEAHRPALQSLWLRAELPVDVRALIDTALSRPLPVIPAAYPTDWGVAGSGPIAGLRLDVYVEVCLNFVRGVAQCLRPGVAEDPAAMARVWNERVRGMWNFYGIDNAYFYGIMWPALLATAGVDLGRLAGMSVVNRFFTLDGFKFSTSRNHAVWANDLLADADPAIVRLFLAFNRPDRVGSDFTREAFDAFTAYVRPLLEGHPHAESLPAALRPAEQQRGELALRYSGFDAPLAARALLSLLAAGPDGAAEAATLRAVLTGGD</sequence>
<evidence type="ECO:0000256" key="3">
    <source>
        <dbReference type="ARBA" id="ARBA00022840"/>
    </source>
</evidence>
<dbReference type="InterPro" id="IPR014729">
    <property type="entry name" value="Rossmann-like_a/b/a_fold"/>
</dbReference>
<feature type="domain" description="Methionyl/Leucyl tRNA synthetase" evidence="8">
    <location>
        <begin position="11"/>
        <end position="382"/>
    </location>
</feature>
<keyword evidence="10" id="KW-1185">Reference proteome</keyword>
<comment type="caution">
    <text evidence="9">The sequence shown here is derived from an EMBL/GenBank/DDBJ whole genome shotgun (WGS) entry which is preliminary data.</text>
</comment>
<dbReference type="PANTHER" id="PTHR45765:SF1">
    <property type="entry name" value="METHIONINE--TRNA LIGASE, CYTOPLASMIC"/>
    <property type="match status" value="1"/>
</dbReference>
<dbReference type="GO" id="GO:0006431">
    <property type="term" value="P:methionyl-tRNA aminoacylation"/>
    <property type="evidence" value="ECO:0007669"/>
    <property type="project" value="TreeGrafter"/>
</dbReference>
<dbReference type="InterPro" id="IPR015413">
    <property type="entry name" value="Methionyl/Leucyl_tRNA_Synth"/>
</dbReference>
<dbReference type="SUPFAM" id="SSF52374">
    <property type="entry name" value="Nucleotidylyl transferase"/>
    <property type="match status" value="1"/>
</dbReference>
<comment type="similarity">
    <text evidence="7">Belongs to the class-I aminoacyl-tRNA synthetase family.</text>
</comment>
<dbReference type="Pfam" id="PF09334">
    <property type="entry name" value="tRNA-synt_1g"/>
    <property type="match status" value="1"/>
</dbReference>
<reference evidence="9" key="2">
    <citation type="submission" date="2023-01" db="EMBL/GenBank/DDBJ databases">
        <authorList>
            <person name="Sun Q."/>
            <person name="Evtushenko L."/>
        </authorList>
    </citation>
    <scope>NUCLEOTIDE SEQUENCE</scope>
    <source>
        <strain evidence="9">VKM Ac-1321</strain>
    </source>
</reference>
<organism evidence="9 10">
    <name type="scientific">Dactylosporangium matsuzakiense</name>
    <dbReference type="NCBI Taxonomy" id="53360"/>
    <lineage>
        <taxon>Bacteria</taxon>
        <taxon>Bacillati</taxon>
        <taxon>Actinomycetota</taxon>
        <taxon>Actinomycetes</taxon>
        <taxon>Micromonosporales</taxon>
        <taxon>Micromonosporaceae</taxon>
        <taxon>Dactylosporangium</taxon>
    </lineage>
</organism>